<dbReference type="RefSeq" id="WP_345318439.1">
    <property type="nucleotide sequence ID" value="NZ_BAABGA010000005.1"/>
</dbReference>
<dbReference type="NCBIfam" id="TIGR01730">
    <property type="entry name" value="RND_mfp"/>
    <property type="match status" value="1"/>
</dbReference>
<organism evidence="6 7">
    <name type="scientific">Novipirellula rosea</name>
    <dbReference type="NCBI Taxonomy" id="1031540"/>
    <lineage>
        <taxon>Bacteria</taxon>
        <taxon>Pseudomonadati</taxon>
        <taxon>Planctomycetota</taxon>
        <taxon>Planctomycetia</taxon>
        <taxon>Pirellulales</taxon>
        <taxon>Pirellulaceae</taxon>
        <taxon>Novipirellula</taxon>
    </lineage>
</organism>
<keyword evidence="4" id="KW-1133">Transmembrane helix</keyword>
<feature type="domain" description="CusB-like beta-barrel" evidence="5">
    <location>
        <begin position="230"/>
        <end position="298"/>
    </location>
</feature>
<evidence type="ECO:0000256" key="1">
    <source>
        <dbReference type="ARBA" id="ARBA00009477"/>
    </source>
</evidence>
<proteinExistence type="inferred from homology"/>
<evidence type="ECO:0000313" key="6">
    <source>
        <dbReference type="EMBL" id="GAA4443722.1"/>
    </source>
</evidence>
<dbReference type="Pfam" id="PF25954">
    <property type="entry name" value="Beta-barrel_RND_2"/>
    <property type="match status" value="1"/>
</dbReference>
<evidence type="ECO:0000256" key="4">
    <source>
        <dbReference type="SAM" id="Phobius"/>
    </source>
</evidence>
<feature type="region of interest" description="Disordered" evidence="3">
    <location>
        <begin position="305"/>
        <end position="330"/>
    </location>
</feature>
<dbReference type="EMBL" id="BAABGA010000005">
    <property type="protein sequence ID" value="GAA4443722.1"/>
    <property type="molecule type" value="Genomic_DNA"/>
</dbReference>
<comment type="similarity">
    <text evidence="1">Belongs to the membrane fusion protein (MFP) (TC 8.A.1) family.</text>
</comment>
<keyword evidence="2" id="KW-0175">Coiled coil</keyword>
<dbReference type="PANTHER" id="PTHR30469">
    <property type="entry name" value="MULTIDRUG RESISTANCE PROTEIN MDTA"/>
    <property type="match status" value="1"/>
</dbReference>
<dbReference type="Gene3D" id="2.40.30.170">
    <property type="match status" value="1"/>
</dbReference>
<evidence type="ECO:0000256" key="3">
    <source>
        <dbReference type="SAM" id="MobiDB-lite"/>
    </source>
</evidence>
<dbReference type="PANTHER" id="PTHR30469:SF15">
    <property type="entry name" value="HLYD FAMILY OF SECRETION PROTEINS"/>
    <property type="match status" value="1"/>
</dbReference>
<dbReference type="Gene3D" id="2.40.50.100">
    <property type="match status" value="1"/>
</dbReference>
<dbReference type="Proteomes" id="UP001500840">
    <property type="component" value="Unassembled WGS sequence"/>
</dbReference>
<dbReference type="InterPro" id="IPR006143">
    <property type="entry name" value="RND_pump_MFP"/>
</dbReference>
<sequence>MIRTRKDERGVMSMFRHRTKSIVVSAALVCNIGVIFVADWPQSYSQTPAYSQPQTLVYDGFTEPQHDIMVAASEVGLLLSMEVEIGDSIEAGQVIGRLDDDVQVSAVKLAEMQANMRGNQDAARVEAELQRKRVGMVRELAVKNMARPDELRRTEADLEIAEARLLAAQEQTHLRRLELERYQLQLERRKIVAPVGGVIAELFREPGEYVSPSEPVIARLLVMDRLIGVFNVPAEEIARLSVGTPARVFLRSNGKTIDTKVSSIAPDIDGESGTVQVRVELDNAAHHLRAGDRCTLSILGTSQRDPASAKQAVSQRPLKNKLQSPEGVTR</sequence>
<evidence type="ECO:0000256" key="2">
    <source>
        <dbReference type="SAM" id="Coils"/>
    </source>
</evidence>
<evidence type="ECO:0000259" key="5">
    <source>
        <dbReference type="Pfam" id="PF25954"/>
    </source>
</evidence>
<keyword evidence="4" id="KW-0812">Transmembrane</keyword>
<comment type="caution">
    <text evidence="6">The sequence shown here is derived from an EMBL/GenBank/DDBJ whole genome shotgun (WGS) entry which is preliminary data.</text>
</comment>
<reference evidence="7" key="1">
    <citation type="journal article" date="2019" name="Int. J. Syst. Evol. Microbiol.">
        <title>The Global Catalogue of Microorganisms (GCM) 10K type strain sequencing project: providing services to taxonomists for standard genome sequencing and annotation.</title>
        <authorList>
            <consortium name="The Broad Institute Genomics Platform"/>
            <consortium name="The Broad Institute Genome Sequencing Center for Infectious Disease"/>
            <person name="Wu L."/>
            <person name="Ma J."/>
        </authorList>
    </citation>
    <scope>NUCLEOTIDE SEQUENCE [LARGE SCALE GENOMIC DNA]</scope>
    <source>
        <strain evidence="7">JCM 17759</strain>
    </source>
</reference>
<feature type="coiled-coil region" evidence="2">
    <location>
        <begin position="151"/>
        <end position="180"/>
    </location>
</feature>
<keyword evidence="4" id="KW-0472">Membrane</keyword>
<dbReference type="InterPro" id="IPR058792">
    <property type="entry name" value="Beta-barrel_RND_2"/>
</dbReference>
<protein>
    <submittedName>
        <fullName evidence="6">Efflux RND transporter periplasmic adaptor subunit</fullName>
    </submittedName>
</protein>
<dbReference type="SUPFAM" id="SSF111369">
    <property type="entry name" value="HlyD-like secretion proteins"/>
    <property type="match status" value="1"/>
</dbReference>
<keyword evidence="7" id="KW-1185">Reference proteome</keyword>
<dbReference type="Gene3D" id="1.10.287.470">
    <property type="entry name" value="Helix hairpin bin"/>
    <property type="match status" value="1"/>
</dbReference>
<evidence type="ECO:0000313" key="7">
    <source>
        <dbReference type="Proteomes" id="UP001500840"/>
    </source>
</evidence>
<accession>A0ABP8M5E7</accession>
<feature type="transmembrane region" description="Helical" evidence="4">
    <location>
        <begin position="21"/>
        <end position="40"/>
    </location>
</feature>
<gene>
    <name evidence="6" type="ORF">GCM10023156_01210</name>
</gene>
<name>A0ABP8M5E7_9BACT</name>